<dbReference type="VEuPathDB" id="GiardiaDB:QR46_1918"/>
<name>V6U1T4_GIAIN</name>
<organism evidence="1 2">
    <name type="scientific">Giardia intestinalis</name>
    <name type="common">Giardia lamblia</name>
    <dbReference type="NCBI Taxonomy" id="5741"/>
    <lineage>
        <taxon>Eukaryota</taxon>
        <taxon>Metamonada</taxon>
        <taxon>Diplomonadida</taxon>
        <taxon>Hexamitidae</taxon>
        <taxon>Giardiinae</taxon>
        <taxon>Giardia</taxon>
    </lineage>
</organism>
<evidence type="ECO:0000313" key="2">
    <source>
        <dbReference type="Proteomes" id="UP000018040"/>
    </source>
</evidence>
<sequence length="706" mass="80024">MAEKMSPSLRWSLRPLPTVAQVFHLVLENISNRLLEIVSSTEYEVALDSIRCLVESAIDILRGASDADILLHFSILNSVIVCTLRHLNLNSHHLDVYGSPQFHHLCHQLDELRQHYFRMLFVNYDISFNLSRLSPIVKESLAALKHAKHDNHVSVQILIGALLCDPLQFPIEDLLSVIYGCKPTGSIIANLFIHLPIFAGLSFVKPTLHMWRADALFKRLHGRKLFASTLQWTCSPLHILLSVVSRGQDDSLLPHFLEPLANANINYLTYLKFTCNRRAPSLSMQLQTPPCIHASLDAVIKMLSEYPILEEPDEYMLLCELISSSGTQAYTVFLGLWQEGLVYHSAANPHAVKKLIVRLRAALVESCHNTMKTVCVQDLVEHLIVTSTKPRDLLMAPAVTIICFALITCYFNLSSDAAVNALALSRDLDLIVVKAIFQFETLILVSLHHCVLDALCNFKEQGRWIELYPIKYDSTHHIQAYRGIKIPISKILRLPLSLPVAENFKSIAIPSSKQAKMKTTKGRSRMPFLLIHECKFVAVVHDVECELSLFELLVWDLRNLELSQLIDHIRYLWCYSWEEAENEIRRTLQALSKTFHTSDNTLHLPSHDRTPDSGASIVHHMVISRTTDRNHLELVARSELVRAMKHIGSVQFSDLSQLCKYVSNTSHSIALSRLESGALNQVVAWGVENGYFRISGHNPQILYYIN</sequence>
<gene>
    <name evidence="1" type="ORF">GSB_151129</name>
</gene>
<proteinExistence type="predicted"/>
<dbReference type="OrthoDB" id="10256384at2759"/>
<reference evidence="2" key="1">
    <citation type="submission" date="2012-02" db="EMBL/GenBank/DDBJ databases">
        <title>Genome sequencing of Giardia lamblia Genotypes A2 and B isolates (DH and GS) and comparative analysis with the genomes of Genotypes A1 and E (WB and Pig).</title>
        <authorList>
            <person name="Adam R."/>
            <person name="Dahlstrom E."/>
            <person name="Martens C."/>
            <person name="Bruno D."/>
            <person name="Barbian K."/>
            <person name="Porcella S.F."/>
            <person name="Nash T."/>
        </authorList>
    </citation>
    <scope>NUCLEOTIDE SEQUENCE</scope>
    <source>
        <strain evidence="2">GS</strain>
    </source>
</reference>
<dbReference type="VEuPathDB" id="GiardiaDB:GL50581_2934"/>
<comment type="caution">
    <text evidence="1">The sequence shown here is derived from an EMBL/GenBank/DDBJ whole genome shotgun (WGS) entry which is preliminary data.</text>
</comment>
<protein>
    <submittedName>
        <fullName evidence="1">Uncharacterized protein</fullName>
    </submittedName>
</protein>
<dbReference type="EMBL" id="AHHH01000057">
    <property type="protein sequence ID" value="ESU43185.1"/>
    <property type="molecule type" value="Genomic_DNA"/>
</dbReference>
<dbReference type="VEuPathDB" id="GiardiaDB:GL50803_003647"/>
<dbReference type="AlphaFoldDB" id="V6U1T4"/>
<dbReference type="Proteomes" id="UP000018040">
    <property type="component" value="Unassembled WGS sequence"/>
</dbReference>
<reference evidence="1 2" key="2">
    <citation type="journal article" date="2013" name="Genome Biol. Evol.">
        <title>Genome sequencing of Giardia lamblia genotypes A2 and B isolates (DH and GS) and comparative analysis with the genomes of genotypes A1 and E (WB and Pig).</title>
        <authorList>
            <person name="Adam R.D."/>
            <person name="Dahlstrom E.W."/>
            <person name="Martens C.A."/>
            <person name="Bruno D.P."/>
            <person name="Barbian K.D."/>
            <person name="Ricklefs S.M."/>
            <person name="Hernandez M.M."/>
            <person name="Narla N.P."/>
            <person name="Patel R.B."/>
            <person name="Porcella S.F."/>
            <person name="Nash T.E."/>
        </authorList>
    </citation>
    <scope>NUCLEOTIDE SEQUENCE [LARGE SCALE GENOMIC DNA]</scope>
    <source>
        <strain evidence="1 2">GS</strain>
    </source>
</reference>
<evidence type="ECO:0000313" key="1">
    <source>
        <dbReference type="EMBL" id="ESU43185.1"/>
    </source>
</evidence>
<dbReference type="VEuPathDB" id="GiardiaDB:DHA2_151176"/>
<accession>V6U1T4</accession>